<sequence>MTPRFFSSVSKVGQRYAGWTVAVLFGASVSAVAADDPSRPAGPNPFFVAASAYSKIMCSGVFVSGLNENQIRLQDLATMPPFTVEIDRERHTVSTLMRSGKRVSQYREGLGCTLDNTPSPLLERTTSPKSYPQVLESSAAHPAALPVEAHPQLKDILERAFMEDDSALLKSTRAVLVIHHGKVIGEQYAEGVTADTPLPGYSMVKGVANLMTGLLVQRGWLTPQSTDLRPEWGTEPNDARKGISVDQLLRMTSGLDWAEGYLGEMSDLMVMLTSAPDPASYAALKPLAKPMLHADAGKSLPNADALAAVLGTSGAPRSFAEPKTVLPGQAWRYSGGSYELLSATLAKALRAHDEDPLVFPYRQLFQPLGMTSAILESAPNGNYMLSSFMLASPRDWGRLGLFLLDEHRGKHRSDVSLPPQWLQDSLRPTVAQDLPIGTEIGSGYWLNSLGDHVPKGTFYLGGFQGQFLVVVPDRDLIVVRLGTTASDGNWVMRRLMDDLMQTIN</sequence>
<name>A0A0N7H307_PSEFL</name>
<keyword evidence="3" id="KW-0378">Hydrolase</keyword>
<evidence type="ECO:0000313" key="3">
    <source>
        <dbReference type="EMBL" id="ALI10212.1"/>
    </source>
</evidence>
<accession>A0A0N7H307</accession>
<dbReference type="GO" id="GO:0016787">
    <property type="term" value="F:hydrolase activity"/>
    <property type="evidence" value="ECO:0007669"/>
    <property type="project" value="UniProtKB-KW"/>
</dbReference>
<feature type="signal peptide" evidence="1">
    <location>
        <begin position="1"/>
        <end position="33"/>
    </location>
</feature>
<protein>
    <submittedName>
        <fullName evidence="3">Serine hydrolase</fullName>
    </submittedName>
</protein>
<dbReference type="InterPro" id="IPR050789">
    <property type="entry name" value="Diverse_Enzym_Activities"/>
</dbReference>
<dbReference type="EMBL" id="CP012831">
    <property type="protein sequence ID" value="ALI10212.1"/>
    <property type="molecule type" value="Genomic_DNA"/>
</dbReference>
<dbReference type="PANTHER" id="PTHR43283:SF7">
    <property type="entry name" value="BETA-LACTAMASE-RELATED DOMAIN-CONTAINING PROTEIN"/>
    <property type="match status" value="1"/>
</dbReference>
<gene>
    <name evidence="3" type="ORF">AO356_26490</name>
</gene>
<dbReference type="RefSeq" id="WP_060742315.1">
    <property type="nucleotide sequence ID" value="NZ_CP012831.1"/>
</dbReference>
<dbReference type="PANTHER" id="PTHR43283">
    <property type="entry name" value="BETA-LACTAMASE-RELATED"/>
    <property type="match status" value="1"/>
</dbReference>
<dbReference type="OrthoDB" id="9814204at2"/>
<evidence type="ECO:0000259" key="2">
    <source>
        <dbReference type="Pfam" id="PF00144"/>
    </source>
</evidence>
<evidence type="ECO:0000256" key="1">
    <source>
        <dbReference type="SAM" id="SignalP"/>
    </source>
</evidence>
<feature type="chain" id="PRO_5006012447" evidence="1">
    <location>
        <begin position="34"/>
        <end position="504"/>
    </location>
</feature>
<dbReference type="AlphaFoldDB" id="A0A0N7H307"/>
<proteinExistence type="predicted"/>
<dbReference type="Pfam" id="PF00144">
    <property type="entry name" value="Beta-lactamase"/>
    <property type="match status" value="1"/>
</dbReference>
<dbReference type="InterPro" id="IPR001466">
    <property type="entry name" value="Beta-lactam-related"/>
</dbReference>
<keyword evidence="1" id="KW-0732">Signal</keyword>
<dbReference type="InterPro" id="IPR012338">
    <property type="entry name" value="Beta-lactam/transpept-like"/>
</dbReference>
<dbReference type="Gene3D" id="3.40.710.10">
    <property type="entry name" value="DD-peptidase/beta-lactamase superfamily"/>
    <property type="match status" value="1"/>
</dbReference>
<reference evidence="4" key="1">
    <citation type="submission" date="2015-09" db="EMBL/GenBank/DDBJ databases">
        <title>Whole genome sequence of Pseudomonas fluorescens FW300-N2C3.</title>
        <authorList>
            <person name="Ray J."/>
            <person name="Melnyk R."/>
            <person name="Deutschbauer A."/>
        </authorList>
    </citation>
    <scope>NUCLEOTIDE SEQUENCE [LARGE SCALE GENOMIC DNA]</scope>
    <source>
        <strain evidence="4">FW300-N2C3</strain>
    </source>
</reference>
<dbReference type="Proteomes" id="UP000059425">
    <property type="component" value="Chromosome"/>
</dbReference>
<feature type="domain" description="Beta-lactamase-related" evidence="2">
    <location>
        <begin position="174"/>
        <end position="485"/>
    </location>
</feature>
<dbReference type="SUPFAM" id="SSF56601">
    <property type="entry name" value="beta-lactamase/transpeptidase-like"/>
    <property type="match status" value="1"/>
</dbReference>
<evidence type="ECO:0000313" key="4">
    <source>
        <dbReference type="Proteomes" id="UP000059425"/>
    </source>
</evidence>
<organism evidence="3 4">
    <name type="scientific">Pseudomonas fluorescens</name>
    <dbReference type="NCBI Taxonomy" id="294"/>
    <lineage>
        <taxon>Bacteria</taxon>
        <taxon>Pseudomonadati</taxon>
        <taxon>Pseudomonadota</taxon>
        <taxon>Gammaproteobacteria</taxon>
        <taxon>Pseudomonadales</taxon>
        <taxon>Pseudomonadaceae</taxon>
        <taxon>Pseudomonas</taxon>
    </lineage>
</organism>
<reference evidence="3 4" key="2">
    <citation type="journal article" date="2018" name="Nature">
        <title>Mutant phenotypes for thousands of bacterial genes of unknown function.</title>
        <authorList>
            <person name="Price M.N."/>
            <person name="Wetmore K.M."/>
            <person name="Waters R.J."/>
            <person name="Callaghan M."/>
            <person name="Ray J."/>
            <person name="Liu H."/>
            <person name="Kuehl J.V."/>
            <person name="Melnyk R.A."/>
            <person name="Lamson J.S."/>
            <person name="Suh Y."/>
            <person name="Carlson H.K."/>
            <person name="Esquivel Z."/>
            <person name="Sadeeshkumar H."/>
            <person name="Chakraborty R."/>
            <person name="Zane G.M."/>
            <person name="Rubin B.E."/>
            <person name="Wall J.D."/>
            <person name="Visel A."/>
            <person name="Bristow J."/>
            <person name="Blow M.J."/>
            <person name="Arkin A.P."/>
            <person name="Deutschbauer A.M."/>
        </authorList>
    </citation>
    <scope>NUCLEOTIDE SEQUENCE [LARGE SCALE GENOMIC DNA]</scope>
    <source>
        <strain evidence="3 4">FW300-N2C3</strain>
    </source>
</reference>